<organism evidence="1 2">
    <name type="scientific">Cohnella nanjingensis</name>
    <dbReference type="NCBI Taxonomy" id="1387779"/>
    <lineage>
        <taxon>Bacteria</taxon>
        <taxon>Bacillati</taxon>
        <taxon>Bacillota</taxon>
        <taxon>Bacilli</taxon>
        <taxon>Bacillales</taxon>
        <taxon>Paenibacillaceae</taxon>
        <taxon>Cohnella</taxon>
    </lineage>
</organism>
<dbReference type="Proteomes" id="UP000547209">
    <property type="component" value="Unassembled WGS sequence"/>
</dbReference>
<reference evidence="1 2" key="1">
    <citation type="submission" date="2020-08" db="EMBL/GenBank/DDBJ databases">
        <title>Cohnella phylogeny.</title>
        <authorList>
            <person name="Dunlap C."/>
        </authorList>
    </citation>
    <scope>NUCLEOTIDE SEQUENCE [LARGE SCALE GENOMIC DNA]</scope>
    <source>
        <strain evidence="1 2">DSM 28246</strain>
    </source>
</reference>
<gene>
    <name evidence="1" type="ORF">H7C19_19325</name>
</gene>
<keyword evidence="2" id="KW-1185">Reference proteome</keyword>
<dbReference type="EMBL" id="JACJVP010000030">
    <property type="protein sequence ID" value="MBB6672838.1"/>
    <property type="molecule type" value="Genomic_DNA"/>
</dbReference>
<comment type="caution">
    <text evidence="1">The sequence shown here is derived from an EMBL/GenBank/DDBJ whole genome shotgun (WGS) entry which is preliminary data.</text>
</comment>
<accession>A0A7X0RSS4</accession>
<evidence type="ECO:0000313" key="2">
    <source>
        <dbReference type="Proteomes" id="UP000547209"/>
    </source>
</evidence>
<name>A0A7X0RSS4_9BACL</name>
<sequence length="80" mass="9003">MMDYNFIVSFVKMDCQVAAERQTCCVTPRFPSKNGSRWRHVFIGGHTEMDKAVNLSILYDEQKDGGYPPSAVPIHPCPLA</sequence>
<dbReference type="AlphaFoldDB" id="A0A7X0RSS4"/>
<evidence type="ECO:0000313" key="1">
    <source>
        <dbReference type="EMBL" id="MBB6672838.1"/>
    </source>
</evidence>
<protein>
    <submittedName>
        <fullName evidence="1">Uncharacterized protein</fullName>
    </submittedName>
</protein>
<proteinExistence type="predicted"/>